<sequence>MIVRTIKTKIITKNDRLFEIIDQSIQKLQEKTILAITSKIIALIEGRVIKKSEIDKGGLIEKEADLYIKPIKPDDFYLTIKNDILIPSAGIDESNAGEYYILWPKDPQRSANIIREYIVDKFKLKNLGVLITDSTTAPLRWGVKGIAIAHSGFSALNDYVGKPDLLGRKLKVTKVNVVDALAAAAVLTMGEGNEQMPLALIEDIPFVQFQDRNPTKKELEELRISLDDDLYSPLLKTVKWKKKKNDC</sequence>
<comment type="caution">
    <text evidence="2">The sequence shown here is derived from an EMBL/GenBank/DDBJ whole genome shotgun (WGS) entry which is preliminary data.</text>
</comment>
<evidence type="ECO:0000313" key="2">
    <source>
        <dbReference type="EMBL" id="OGK53172.1"/>
    </source>
</evidence>
<dbReference type="Gene3D" id="3.30.1330.100">
    <property type="entry name" value="CofE-like"/>
    <property type="match status" value="1"/>
</dbReference>
<dbReference type="InterPro" id="IPR002847">
    <property type="entry name" value="F420-0_gamma-glut_ligase-dom"/>
</dbReference>
<dbReference type="PANTHER" id="PTHR47917:SF1">
    <property type="entry name" value="COENZYME F420:L-GLUTAMATE LIGASE"/>
    <property type="match status" value="1"/>
</dbReference>
<accession>A0A1F7JC50</accession>
<feature type="domain" description="Coenzyme F420:L-glutamate ligase-like" evidence="1">
    <location>
        <begin position="6"/>
        <end position="202"/>
    </location>
</feature>
<dbReference type="Proteomes" id="UP000177418">
    <property type="component" value="Unassembled WGS sequence"/>
</dbReference>
<dbReference type="Pfam" id="PF01996">
    <property type="entry name" value="F420_ligase"/>
    <property type="match status" value="1"/>
</dbReference>
<reference evidence="2 3" key="1">
    <citation type="journal article" date="2016" name="Nat. Commun.">
        <title>Thousands of microbial genomes shed light on interconnected biogeochemical processes in an aquifer system.</title>
        <authorList>
            <person name="Anantharaman K."/>
            <person name="Brown C.T."/>
            <person name="Hug L.A."/>
            <person name="Sharon I."/>
            <person name="Castelle C.J."/>
            <person name="Probst A.J."/>
            <person name="Thomas B.C."/>
            <person name="Singh A."/>
            <person name="Wilkins M.J."/>
            <person name="Karaoz U."/>
            <person name="Brodie E.L."/>
            <person name="Williams K.H."/>
            <person name="Hubbard S.S."/>
            <person name="Banfield J.F."/>
        </authorList>
    </citation>
    <scope>NUCLEOTIDE SEQUENCE [LARGE SCALE GENOMIC DNA]</scope>
</reference>
<name>A0A1F7JC50_9BACT</name>
<organism evidence="2 3">
    <name type="scientific">Candidatus Roizmanbacteria bacterium RIFCSPLOWO2_02_FULL_36_11</name>
    <dbReference type="NCBI Taxonomy" id="1802071"/>
    <lineage>
        <taxon>Bacteria</taxon>
        <taxon>Candidatus Roizmaniibacteriota</taxon>
    </lineage>
</organism>
<protein>
    <recommendedName>
        <fullName evidence="1">Coenzyme F420:L-glutamate ligase-like domain-containing protein</fullName>
    </recommendedName>
</protein>
<proteinExistence type="predicted"/>
<evidence type="ECO:0000313" key="3">
    <source>
        <dbReference type="Proteomes" id="UP000177418"/>
    </source>
</evidence>
<dbReference type="AlphaFoldDB" id="A0A1F7JC50"/>
<dbReference type="PANTHER" id="PTHR47917">
    <property type="match status" value="1"/>
</dbReference>
<dbReference type="SUPFAM" id="SSF144010">
    <property type="entry name" value="CofE-like"/>
    <property type="match status" value="1"/>
</dbReference>
<evidence type="ECO:0000259" key="1">
    <source>
        <dbReference type="Pfam" id="PF01996"/>
    </source>
</evidence>
<dbReference type="EMBL" id="MGAV01000023">
    <property type="protein sequence ID" value="OGK53172.1"/>
    <property type="molecule type" value="Genomic_DNA"/>
</dbReference>
<gene>
    <name evidence="2" type="ORF">A3H78_06190</name>
</gene>